<dbReference type="PANTHER" id="PTHR17985">
    <property type="entry name" value="SER/THR-RICH PROTEIN T10 IN DGCR REGION"/>
    <property type="match status" value="1"/>
</dbReference>
<organism evidence="1 2">
    <name type="scientific">Shewanella electrodiphila</name>
    <dbReference type="NCBI Taxonomy" id="934143"/>
    <lineage>
        <taxon>Bacteria</taxon>
        <taxon>Pseudomonadati</taxon>
        <taxon>Pseudomonadota</taxon>
        <taxon>Gammaproteobacteria</taxon>
        <taxon>Alteromonadales</taxon>
        <taxon>Shewanellaceae</taxon>
        <taxon>Shewanella</taxon>
    </lineage>
</organism>
<name>A0ABT0KTN7_9GAMM</name>
<proteinExistence type="predicted"/>
<keyword evidence="2" id="KW-1185">Reference proteome</keyword>
<dbReference type="Pfam" id="PF05742">
    <property type="entry name" value="TANGO2"/>
    <property type="match status" value="1"/>
</dbReference>
<accession>A0ABT0KTN7</accession>
<gene>
    <name evidence="1" type="ORF">L2737_18110</name>
</gene>
<evidence type="ECO:0000313" key="2">
    <source>
        <dbReference type="Proteomes" id="UP001202134"/>
    </source>
</evidence>
<sequence length="263" mass="29469">MCILFIAVDMHPKWPLIVCANRDEFHHRPTEPAHFWPIAASSTNQATSSAAQILAGKDLQAGGTWLGVNKLGQFSALTNIRLQSEHEGMRSRGELVLKALSGDGLLNQQWLQQHSDNYSPFNLVYQQDNQLWCFNSATAENLPLSKGFHAVSNGALDDVWPKMAKGQQALEQHVLSHDEPDIAQMLSFMRDESEADDTSLPNTGIDLEWERLLSAIFIKHPEYGTRSTSVVMQDSKGNIEFTEVRYDGKSRNLGQQRFSISTE</sequence>
<evidence type="ECO:0000313" key="1">
    <source>
        <dbReference type="EMBL" id="MCL1047217.1"/>
    </source>
</evidence>
<comment type="caution">
    <text evidence="1">The sequence shown here is derived from an EMBL/GenBank/DDBJ whole genome shotgun (WGS) entry which is preliminary data.</text>
</comment>
<reference evidence="1 2" key="1">
    <citation type="submission" date="2022-01" db="EMBL/GenBank/DDBJ databases">
        <title>Whole genome-based taxonomy of the Shewanellaceae.</title>
        <authorList>
            <person name="Martin-Rodriguez A.J."/>
        </authorList>
    </citation>
    <scope>NUCLEOTIDE SEQUENCE [LARGE SCALE GENOMIC DNA]</scope>
    <source>
        <strain evidence="1 2">DSM 24955</strain>
    </source>
</reference>
<dbReference type="InterPro" id="IPR008551">
    <property type="entry name" value="TANGO2"/>
</dbReference>
<dbReference type="RefSeq" id="WP_248956673.1">
    <property type="nucleotide sequence ID" value="NZ_JAKIKU010000012.1"/>
</dbReference>
<dbReference type="Proteomes" id="UP001202134">
    <property type="component" value="Unassembled WGS sequence"/>
</dbReference>
<protein>
    <submittedName>
        <fullName evidence="1">NRDE family protein</fullName>
    </submittedName>
</protein>
<dbReference type="PANTHER" id="PTHR17985:SF8">
    <property type="entry name" value="TRANSPORT AND GOLGI ORGANIZATION PROTEIN 2 HOMOLOG"/>
    <property type="match status" value="1"/>
</dbReference>
<dbReference type="EMBL" id="JAKIKU010000012">
    <property type="protein sequence ID" value="MCL1047217.1"/>
    <property type="molecule type" value="Genomic_DNA"/>
</dbReference>